<accession>A0P7Y1</accession>
<gene>
    <name evidence="1" type="ORF">MB2181_06170</name>
</gene>
<dbReference type="Pfam" id="PF04314">
    <property type="entry name" value="PCuAC"/>
    <property type="match status" value="1"/>
</dbReference>
<evidence type="ECO:0000313" key="1">
    <source>
        <dbReference type="EMBL" id="EAV47641.1"/>
    </source>
</evidence>
<dbReference type="Gene3D" id="2.60.40.1890">
    <property type="entry name" value="PCu(A)C copper chaperone"/>
    <property type="match status" value="1"/>
</dbReference>
<dbReference type="InterPro" id="IPR036182">
    <property type="entry name" value="PCuAC_sf"/>
</dbReference>
<sequence>MKIDCWIIFLVGMLINAPLFALDLEINSPTIKAPRPGQNISAGFVRLTSTNDLIIKSIKAENISKIEVHTMKMEKGAYGEAIMRMRKIDKPMLKANEEFILKPGADHLMFFGIQNPIAIGDKIKITFTFVEKEETVSKDIMFEVI</sequence>
<dbReference type="EMBL" id="AAUX01000001">
    <property type="protein sequence ID" value="EAV47641.1"/>
    <property type="molecule type" value="Genomic_DNA"/>
</dbReference>
<dbReference type="PANTHER" id="PTHR36302:SF1">
    <property type="entry name" value="COPPER CHAPERONE PCU(A)C"/>
    <property type="match status" value="1"/>
</dbReference>
<dbReference type="SUPFAM" id="SSF110087">
    <property type="entry name" value="DR1885-like metal-binding protein"/>
    <property type="match status" value="1"/>
</dbReference>
<dbReference type="Proteomes" id="UP000054262">
    <property type="component" value="Unassembled WGS sequence"/>
</dbReference>
<comment type="caution">
    <text evidence="1">The sequence shown here is derived from an EMBL/GenBank/DDBJ whole genome shotgun (WGS) entry which is preliminary data.</text>
</comment>
<keyword evidence="2" id="KW-1185">Reference proteome</keyword>
<dbReference type="AlphaFoldDB" id="A0P7Y1"/>
<proteinExistence type="predicted"/>
<name>A0P7Y1_9PROT</name>
<reference evidence="1 2" key="1">
    <citation type="submission" date="2006-11" db="EMBL/GenBank/DDBJ databases">
        <authorList>
            <person name="Giovannoni S."/>
            <person name="Vergin K."/>
            <person name="Ferriera S."/>
            <person name="Johnson J."/>
            <person name="Kravitz S."/>
            <person name="Beeson K."/>
            <person name="Sutton G."/>
            <person name="Rogers Y.-H."/>
            <person name="Friedman R."/>
            <person name="Frazier M."/>
            <person name="Venter J.C."/>
        </authorList>
    </citation>
    <scope>NUCLEOTIDE SEQUENCE [LARGE SCALE GENOMIC DNA]</scope>
    <source>
        <strain evidence="1 2">HTCC2181</strain>
    </source>
</reference>
<dbReference type="InterPro" id="IPR058248">
    <property type="entry name" value="Lxx211020-like"/>
</dbReference>
<evidence type="ECO:0008006" key="3">
    <source>
        <dbReference type="Google" id="ProtNLM"/>
    </source>
</evidence>
<organism evidence="1 2">
    <name type="scientific">Methylophilales bacterium HTCC2181</name>
    <dbReference type="NCBI Taxonomy" id="383631"/>
    <lineage>
        <taxon>Bacteria</taxon>
        <taxon>Pseudomonadati</taxon>
        <taxon>Pseudomonadota</taxon>
        <taxon>Betaproteobacteria</taxon>
        <taxon>Nitrosomonadales</taxon>
        <taxon>OM43 clade</taxon>
    </lineage>
</organism>
<dbReference type="InterPro" id="IPR007410">
    <property type="entry name" value="LpqE-like"/>
</dbReference>
<protein>
    <recommendedName>
        <fullName evidence="3">Copper chaperone PCu(A)C</fullName>
    </recommendedName>
</protein>
<dbReference type="PANTHER" id="PTHR36302">
    <property type="entry name" value="BLR7088 PROTEIN"/>
    <property type="match status" value="1"/>
</dbReference>
<evidence type="ECO:0000313" key="2">
    <source>
        <dbReference type="Proteomes" id="UP000054262"/>
    </source>
</evidence>